<organism evidence="2 3">
    <name type="scientific">Meloidogyne enterolobii</name>
    <name type="common">Root-knot nematode worm</name>
    <name type="synonym">Meloidogyne mayaguensis</name>
    <dbReference type="NCBI Taxonomy" id="390850"/>
    <lineage>
        <taxon>Eukaryota</taxon>
        <taxon>Metazoa</taxon>
        <taxon>Ecdysozoa</taxon>
        <taxon>Nematoda</taxon>
        <taxon>Chromadorea</taxon>
        <taxon>Rhabditida</taxon>
        <taxon>Tylenchina</taxon>
        <taxon>Tylenchomorpha</taxon>
        <taxon>Tylenchoidea</taxon>
        <taxon>Meloidogynidae</taxon>
        <taxon>Meloidogyninae</taxon>
        <taxon>Meloidogyne</taxon>
    </lineage>
</organism>
<dbReference type="AlphaFoldDB" id="A0A6V7W2K3"/>
<dbReference type="Proteomes" id="UP000580250">
    <property type="component" value="Unassembled WGS sequence"/>
</dbReference>
<protein>
    <submittedName>
        <fullName evidence="2">Uncharacterized protein</fullName>
    </submittedName>
</protein>
<sequence>MKEELEKLKSGEEKIIFFNKKEEEENEEKMPKSEEKHVEVEEGEGNAHLGTFAILEAIYKGRNGFGEGEQVYLDWSNILKIQIDLEKKRLKLIKKTEKRIFDKICSHLWKIIKSIERKIWLENLWFVRLFTKNLIKKTKNEDLIDEKEEFQEIEQILDENFEKLKSLEKLGKTSIEQKISIEISEKSKKLEDNLIEELDKLPDIKLKEKRIEEFKSYIKKFEEDGQKRLDEEIKVEIDEKIFENLAKIKIHPFDFLQNVVYNVKIKPLNKRFEKLGGQEYEEIVEYFKNPDNFIKNEKRKLRENSVEFLYKEFKEIKKILEKRRNYRRKNKNKVENNKIINSRNYLNNEFKNKQKNIFNEAWDWMNSKIDKNINKEKFDSDVYFKFKKELLNIDKNIKSCYKLKEAIEIVISEEIREDDDEMHKEFRGRLGAQILLSVYNAKEVTKEIANSMLINLAGSGLISTILDVFVWPPLLAIVAISCPPLYIPLSVILYSVITNLFVNIADSLFLQRFLIMIEGGNFTPTTLEGFLNNLRDSWKVEKIAVGGSLLNNLIQMDTNWDMLGLSILSNEIASSTSSAILPFEYSVMKDLLRAGVYYKYKKGFFPKPSIEQLVLERRIEENSKNKQICKEIVQKLFVINKPHSLTSGMGITNEERNVAFSKYIKHKVSASMDIEKNSSMAINAMGIGAVLSRVARDRDFRKNPRPRLTETRITETETEMQNLTRDRYRDPR</sequence>
<evidence type="ECO:0000256" key="1">
    <source>
        <dbReference type="SAM" id="MobiDB-lite"/>
    </source>
</evidence>
<evidence type="ECO:0000313" key="2">
    <source>
        <dbReference type="EMBL" id="CAD2181405.1"/>
    </source>
</evidence>
<evidence type="ECO:0000313" key="3">
    <source>
        <dbReference type="Proteomes" id="UP000580250"/>
    </source>
</evidence>
<gene>
    <name evidence="2" type="ORF">MENT_LOCUS33546</name>
</gene>
<reference evidence="2 3" key="1">
    <citation type="submission" date="2020-08" db="EMBL/GenBank/DDBJ databases">
        <authorList>
            <person name="Koutsovoulos G."/>
            <person name="Danchin GJ E."/>
        </authorList>
    </citation>
    <scope>NUCLEOTIDE SEQUENCE [LARGE SCALE GENOMIC DNA]</scope>
</reference>
<accession>A0A6V7W2K3</accession>
<proteinExistence type="predicted"/>
<name>A0A6V7W2K3_MELEN</name>
<feature type="compositionally biased region" description="Basic and acidic residues" evidence="1">
    <location>
        <begin position="701"/>
        <end position="715"/>
    </location>
</feature>
<feature type="region of interest" description="Disordered" evidence="1">
    <location>
        <begin position="701"/>
        <end position="732"/>
    </location>
</feature>
<comment type="caution">
    <text evidence="2">The sequence shown here is derived from an EMBL/GenBank/DDBJ whole genome shotgun (WGS) entry which is preliminary data.</text>
</comment>
<dbReference type="EMBL" id="CAJEWN010000398">
    <property type="protein sequence ID" value="CAD2181405.1"/>
    <property type="molecule type" value="Genomic_DNA"/>
</dbReference>